<dbReference type="AlphaFoldDB" id="A0AAV4SWV6"/>
<organism evidence="1 2">
    <name type="scientific">Caerostris extrusa</name>
    <name type="common">Bark spider</name>
    <name type="synonym">Caerostris bankana</name>
    <dbReference type="NCBI Taxonomy" id="172846"/>
    <lineage>
        <taxon>Eukaryota</taxon>
        <taxon>Metazoa</taxon>
        <taxon>Ecdysozoa</taxon>
        <taxon>Arthropoda</taxon>
        <taxon>Chelicerata</taxon>
        <taxon>Arachnida</taxon>
        <taxon>Araneae</taxon>
        <taxon>Araneomorphae</taxon>
        <taxon>Entelegynae</taxon>
        <taxon>Araneoidea</taxon>
        <taxon>Araneidae</taxon>
        <taxon>Caerostris</taxon>
    </lineage>
</organism>
<evidence type="ECO:0000313" key="2">
    <source>
        <dbReference type="Proteomes" id="UP001054945"/>
    </source>
</evidence>
<proteinExistence type="predicted"/>
<reference evidence="1 2" key="1">
    <citation type="submission" date="2021-06" db="EMBL/GenBank/DDBJ databases">
        <title>Caerostris extrusa draft genome.</title>
        <authorList>
            <person name="Kono N."/>
            <person name="Arakawa K."/>
        </authorList>
    </citation>
    <scope>NUCLEOTIDE SEQUENCE [LARGE SCALE GENOMIC DNA]</scope>
</reference>
<gene>
    <name evidence="1" type="ORF">CEXT_99861</name>
</gene>
<evidence type="ECO:0000313" key="1">
    <source>
        <dbReference type="EMBL" id="GIY36965.1"/>
    </source>
</evidence>
<name>A0AAV4SWV6_CAEEX</name>
<dbReference type="EMBL" id="BPLR01010112">
    <property type="protein sequence ID" value="GIY36965.1"/>
    <property type="molecule type" value="Genomic_DNA"/>
</dbReference>
<accession>A0AAV4SWV6</accession>
<sequence length="89" mass="10313">MPISIKKDNNKVIAFIRRNSLQSCEEVLIALGHRKRKIPFLRGELRRKSVLKGVGDMGCHILEVIALLGDIKNLKKKFIFDFRFSLFPF</sequence>
<protein>
    <submittedName>
        <fullName evidence="1">Uncharacterized protein</fullName>
    </submittedName>
</protein>
<keyword evidence="2" id="KW-1185">Reference proteome</keyword>
<comment type="caution">
    <text evidence="1">The sequence shown here is derived from an EMBL/GenBank/DDBJ whole genome shotgun (WGS) entry which is preliminary data.</text>
</comment>
<dbReference type="Proteomes" id="UP001054945">
    <property type="component" value="Unassembled WGS sequence"/>
</dbReference>